<evidence type="ECO:0000259" key="5">
    <source>
        <dbReference type="Pfam" id="PF01582"/>
    </source>
</evidence>
<reference evidence="6" key="1">
    <citation type="journal article" date="2023" name="bioRxiv">
        <title>Improved chromosome-level genome assembly for marigold (Tagetes erecta).</title>
        <authorList>
            <person name="Jiang F."/>
            <person name="Yuan L."/>
            <person name="Wang S."/>
            <person name="Wang H."/>
            <person name="Xu D."/>
            <person name="Wang A."/>
            <person name="Fan W."/>
        </authorList>
    </citation>
    <scope>NUCLEOTIDE SEQUENCE</scope>
    <source>
        <strain evidence="6">WSJ</strain>
        <tissue evidence="6">Leaf</tissue>
    </source>
</reference>
<organism evidence="6 7">
    <name type="scientific">Tagetes erecta</name>
    <name type="common">African marigold</name>
    <dbReference type="NCBI Taxonomy" id="13708"/>
    <lineage>
        <taxon>Eukaryota</taxon>
        <taxon>Viridiplantae</taxon>
        <taxon>Streptophyta</taxon>
        <taxon>Embryophyta</taxon>
        <taxon>Tracheophyta</taxon>
        <taxon>Spermatophyta</taxon>
        <taxon>Magnoliopsida</taxon>
        <taxon>eudicotyledons</taxon>
        <taxon>Gunneridae</taxon>
        <taxon>Pentapetalae</taxon>
        <taxon>asterids</taxon>
        <taxon>campanulids</taxon>
        <taxon>Asterales</taxon>
        <taxon>Asteraceae</taxon>
        <taxon>Asteroideae</taxon>
        <taxon>Heliantheae alliance</taxon>
        <taxon>Tageteae</taxon>
        <taxon>Tagetes</taxon>
    </lineage>
</organism>
<evidence type="ECO:0000256" key="3">
    <source>
        <dbReference type="ARBA" id="ARBA00023027"/>
    </source>
</evidence>
<keyword evidence="7" id="KW-1185">Reference proteome</keyword>
<evidence type="ECO:0000313" key="6">
    <source>
        <dbReference type="EMBL" id="KAK1440991.1"/>
    </source>
</evidence>
<dbReference type="Gene3D" id="3.40.50.10140">
    <property type="entry name" value="Toll/interleukin-1 receptor homology (TIR) domain"/>
    <property type="match status" value="1"/>
</dbReference>
<dbReference type="InterPro" id="IPR035897">
    <property type="entry name" value="Toll_tir_struct_dom_sf"/>
</dbReference>
<comment type="catalytic activity">
    <reaction evidence="4">
        <text>NAD(+) + H2O = ADP-D-ribose + nicotinamide + H(+)</text>
        <dbReference type="Rhea" id="RHEA:16301"/>
        <dbReference type="ChEBI" id="CHEBI:15377"/>
        <dbReference type="ChEBI" id="CHEBI:15378"/>
        <dbReference type="ChEBI" id="CHEBI:17154"/>
        <dbReference type="ChEBI" id="CHEBI:57540"/>
        <dbReference type="ChEBI" id="CHEBI:57967"/>
        <dbReference type="EC" id="3.2.2.6"/>
    </reaction>
    <physiologicalReaction direction="left-to-right" evidence="4">
        <dbReference type="Rhea" id="RHEA:16302"/>
    </physiologicalReaction>
</comment>
<keyword evidence="3" id="KW-0520">NAD</keyword>
<name>A0AAD8LKZ1_TARER</name>
<comment type="caution">
    <text evidence="6">The sequence shown here is derived from an EMBL/GenBank/DDBJ whole genome shotgun (WGS) entry which is preliminary data.</text>
</comment>
<evidence type="ECO:0000256" key="1">
    <source>
        <dbReference type="ARBA" id="ARBA00011982"/>
    </source>
</evidence>
<dbReference type="EC" id="3.2.2.6" evidence="1"/>
<dbReference type="GO" id="GO:0007165">
    <property type="term" value="P:signal transduction"/>
    <property type="evidence" value="ECO:0007669"/>
    <property type="project" value="InterPro"/>
</dbReference>
<feature type="domain" description="TIR" evidence="5">
    <location>
        <begin position="6"/>
        <end position="57"/>
    </location>
</feature>
<proteinExistence type="predicted"/>
<dbReference type="AlphaFoldDB" id="A0AAD8LKZ1"/>
<dbReference type="PANTHER" id="PTHR32009:SF39">
    <property type="entry name" value="TIR DOMAIN-CONTAINING PROTEIN"/>
    <property type="match status" value="1"/>
</dbReference>
<evidence type="ECO:0000256" key="2">
    <source>
        <dbReference type="ARBA" id="ARBA00022801"/>
    </source>
</evidence>
<dbReference type="PANTHER" id="PTHR32009">
    <property type="entry name" value="TMV RESISTANCE PROTEIN N-LIKE"/>
    <property type="match status" value="1"/>
</dbReference>
<dbReference type="Pfam" id="PF01582">
    <property type="entry name" value="TIR"/>
    <property type="match status" value="1"/>
</dbReference>
<dbReference type="InterPro" id="IPR000157">
    <property type="entry name" value="TIR_dom"/>
</dbReference>
<evidence type="ECO:0000256" key="4">
    <source>
        <dbReference type="ARBA" id="ARBA00047304"/>
    </source>
</evidence>
<evidence type="ECO:0000313" key="7">
    <source>
        <dbReference type="Proteomes" id="UP001229421"/>
    </source>
</evidence>
<protein>
    <recommendedName>
        <fullName evidence="1">ADP-ribosyl cyclase/cyclic ADP-ribose hydrolase</fullName>
        <ecNumber evidence="1">3.2.2.6</ecNumber>
    </recommendedName>
</protein>
<accession>A0AAD8LKZ1</accession>
<dbReference type="GO" id="GO:0061809">
    <property type="term" value="F:NAD+ nucleosidase activity, cyclic ADP-ribose generating"/>
    <property type="evidence" value="ECO:0007669"/>
    <property type="project" value="UniProtKB-EC"/>
</dbReference>
<dbReference type="EMBL" id="JAUHHV010000001">
    <property type="protein sequence ID" value="KAK1440991.1"/>
    <property type="molecule type" value="Genomic_DNA"/>
</dbReference>
<dbReference type="Proteomes" id="UP001229421">
    <property type="component" value="Unassembled WGS sequence"/>
</dbReference>
<dbReference type="SUPFAM" id="SSF52200">
    <property type="entry name" value="Toll/Interleukin receptor TIR domain"/>
    <property type="match status" value="1"/>
</dbReference>
<keyword evidence="2" id="KW-0378">Hydrolase</keyword>
<gene>
    <name evidence="6" type="ORF">QVD17_06827</name>
</gene>
<sequence length="105" mass="12328">MAQRQQKGKDTRYTCVDHLRAALHVPRGICVFKDDEEFKTGKQISPELLKAIEQSRRPGLKAVLVFYHVDPSDTRAQKIDIALFFQQHEELYREEMDNRRNGEKL</sequence>